<dbReference type="EMBL" id="CAMXCT010000202">
    <property type="protein sequence ID" value="CAI3975439.1"/>
    <property type="molecule type" value="Genomic_DNA"/>
</dbReference>
<reference evidence="1" key="1">
    <citation type="submission" date="2022-10" db="EMBL/GenBank/DDBJ databases">
        <authorList>
            <person name="Chen Y."/>
            <person name="Dougan E. K."/>
            <person name="Chan C."/>
            <person name="Rhodes N."/>
            <person name="Thang M."/>
        </authorList>
    </citation>
    <scope>NUCLEOTIDE SEQUENCE</scope>
</reference>
<evidence type="ECO:0000313" key="1">
    <source>
        <dbReference type="EMBL" id="CAI3975439.1"/>
    </source>
</evidence>
<gene>
    <name evidence="1" type="ORF">C1SCF055_LOCUS3764</name>
</gene>
<organism evidence="1">
    <name type="scientific">Cladocopium goreaui</name>
    <dbReference type="NCBI Taxonomy" id="2562237"/>
    <lineage>
        <taxon>Eukaryota</taxon>
        <taxon>Sar</taxon>
        <taxon>Alveolata</taxon>
        <taxon>Dinophyceae</taxon>
        <taxon>Suessiales</taxon>
        <taxon>Symbiodiniaceae</taxon>
        <taxon>Cladocopium</taxon>
    </lineage>
</organism>
<reference evidence="2" key="2">
    <citation type="submission" date="2024-04" db="EMBL/GenBank/DDBJ databases">
        <authorList>
            <person name="Chen Y."/>
            <person name="Shah S."/>
            <person name="Dougan E. K."/>
            <person name="Thang M."/>
            <person name="Chan C."/>
        </authorList>
    </citation>
    <scope>NUCLEOTIDE SEQUENCE [LARGE SCALE GENOMIC DNA]</scope>
</reference>
<dbReference type="EMBL" id="CAMXCT030000202">
    <property type="protein sequence ID" value="CAL4762751.1"/>
    <property type="molecule type" value="Genomic_DNA"/>
</dbReference>
<dbReference type="Proteomes" id="UP001152797">
    <property type="component" value="Unassembled WGS sequence"/>
</dbReference>
<name>A0A9P1FFT9_9DINO</name>
<dbReference type="AlphaFoldDB" id="A0A9P1FFT9"/>
<accession>A0A9P1FFT9</accession>
<sequence length="110" mass="12661">MKFRKKILEKNQKTYYFKHRSKSKRRLFVTGGSHLKESGIYTPAFCQCVIDIWAAAYHKQDAAFTKKPIAYKKLWDTSFSRSVVREEPSSVVAGINSTLELLENTLAVLD</sequence>
<comment type="caution">
    <text evidence="1">The sequence shown here is derived from an EMBL/GenBank/DDBJ whole genome shotgun (WGS) entry which is preliminary data.</text>
</comment>
<evidence type="ECO:0000313" key="3">
    <source>
        <dbReference type="Proteomes" id="UP001152797"/>
    </source>
</evidence>
<keyword evidence="3" id="KW-1185">Reference proteome</keyword>
<dbReference type="EMBL" id="CAMXCT020000202">
    <property type="protein sequence ID" value="CAL1128814.1"/>
    <property type="molecule type" value="Genomic_DNA"/>
</dbReference>
<protein>
    <submittedName>
        <fullName evidence="1">Uncharacterized protein</fullName>
    </submittedName>
</protein>
<evidence type="ECO:0000313" key="2">
    <source>
        <dbReference type="EMBL" id="CAL1128814.1"/>
    </source>
</evidence>
<proteinExistence type="predicted"/>